<evidence type="ECO:0000256" key="1">
    <source>
        <dbReference type="SAM" id="MobiDB-lite"/>
    </source>
</evidence>
<dbReference type="PANTHER" id="PTHR21505">
    <property type="entry name" value="MADF DOMAIN-CONTAINING PROTEIN-RELATED"/>
    <property type="match status" value="1"/>
</dbReference>
<comment type="caution">
    <text evidence="3">The sequence shown here is derived from an EMBL/GenBank/DDBJ whole genome shotgun (WGS) entry which is preliminary data.</text>
</comment>
<dbReference type="PROSITE" id="PS51029">
    <property type="entry name" value="MADF"/>
    <property type="match status" value="1"/>
</dbReference>
<dbReference type="PANTHER" id="PTHR21505:SF8">
    <property type="entry name" value="DPT-YFP REPRESSOR BY OVEREXPRESSION, ISOFORM D-RELATED"/>
    <property type="match status" value="1"/>
</dbReference>
<evidence type="ECO:0000313" key="4">
    <source>
        <dbReference type="Proteomes" id="UP001159363"/>
    </source>
</evidence>
<reference evidence="3 4" key="1">
    <citation type="submission" date="2023-02" db="EMBL/GenBank/DDBJ databases">
        <title>LHISI_Scaffold_Assembly.</title>
        <authorList>
            <person name="Stuart O.P."/>
            <person name="Cleave R."/>
            <person name="Magrath M.J.L."/>
            <person name="Mikheyev A.S."/>
        </authorList>
    </citation>
    <scope>NUCLEOTIDE SEQUENCE [LARGE SCALE GENOMIC DNA]</scope>
    <source>
        <strain evidence="3">Daus_M_001</strain>
        <tissue evidence="3">Leg muscle</tissue>
    </source>
</reference>
<accession>A0ABQ9IMY0</accession>
<gene>
    <name evidence="3" type="ORF">PR048_002564</name>
</gene>
<sequence>MNREFLEDWIRIYESEPCLWEVKCKEYHDRVRKDAGYARLLAKLKEVDTNATKDAVIKKINNLRSAYRKEIKKVKASTKSGAAGDEIYKPKLWYFPLLSFLGDQDTPRASRTNVDSSDDGDDKSATEDGPHVVSPQMGLVKTNTFM</sequence>
<evidence type="ECO:0000313" key="3">
    <source>
        <dbReference type="EMBL" id="KAJ8897218.1"/>
    </source>
</evidence>
<dbReference type="Proteomes" id="UP001159363">
    <property type="component" value="Chromosome 1"/>
</dbReference>
<proteinExistence type="predicted"/>
<feature type="domain" description="MADF" evidence="2">
    <location>
        <begin position="8"/>
        <end position="106"/>
    </location>
</feature>
<feature type="region of interest" description="Disordered" evidence="1">
    <location>
        <begin position="102"/>
        <end position="146"/>
    </location>
</feature>
<dbReference type="Pfam" id="PF10545">
    <property type="entry name" value="MADF_DNA_bdg"/>
    <property type="match status" value="1"/>
</dbReference>
<keyword evidence="4" id="KW-1185">Reference proteome</keyword>
<name>A0ABQ9IMY0_9NEOP</name>
<protein>
    <recommendedName>
        <fullName evidence="2">MADF domain-containing protein</fullName>
    </recommendedName>
</protein>
<dbReference type="SMART" id="SM00595">
    <property type="entry name" value="MADF"/>
    <property type="match status" value="1"/>
</dbReference>
<dbReference type="InterPro" id="IPR006578">
    <property type="entry name" value="MADF-dom"/>
</dbReference>
<evidence type="ECO:0000259" key="2">
    <source>
        <dbReference type="PROSITE" id="PS51029"/>
    </source>
</evidence>
<organism evidence="3 4">
    <name type="scientific">Dryococelus australis</name>
    <dbReference type="NCBI Taxonomy" id="614101"/>
    <lineage>
        <taxon>Eukaryota</taxon>
        <taxon>Metazoa</taxon>
        <taxon>Ecdysozoa</taxon>
        <taxon>Arthropoda</taxon>
        <taxon>Hexapoda</taxon>
        <taxon>Insecta</taxon>
        <taxon>Pterygota</taxon>
        <taxon>Neoptera</taxon>
        <taxon>Polyneoptera</taxon>
        <taxon>Phasmatodea</taxon>
        <taxon>Verophasmatodea</taxon>
        <taxon>Anareolatae</taxon>
        <taxon>Phasmatidae</taxon>
        <taxon>Eurycanthinae</taxon>
        <taxon>Dryococelus</taxon>
    </lineage>
</organism>
<dbReference type="EMBL" id="JARBHB010000001">
    <property type="protein sequence ID" value="KAJ8897218.1"/>
    <property type="molecule type" value="Genomic_DNA"/>
</dbReference>